<dbReference type="AlphaFoldDB" id="A0A239FWR5"/>
<dbReference type="EMBL" id="FZNR01000019">
    <property type="protein sequence ID" value="SNS61210.1"/>
    <property type="molecule type" value="Genomic_DNA"/>
</dbReference>
<reference evidence="2 3" key="1">
    <citation type="submission" date="2017-06" db="EMBL/GenBank/DDBJ databases">
        <authorList>
            <person name="Kim H.J."/>
            <person name="Triplett B.A."/>
        </authorList>
    </citation>
    <scope>NUCLEOTIDE SEQUENCE [LARGE SCALE GENOMIC DNA]</scope>
    <source>
        <strain evidence="2 3">DSM 43151</strain>
    </source>
</reference>
<dbReference type="Proteomes" id="UP000198415">
    <property type="component" value="Unassembled WGS sequence"/>
</dbReference>
<name>A0A239FWR5_9ACTN</name>
<evidence type="ECO:0000313" key="2">
    <source>
        <dbReference type="EMBL" id="SNS61210.1"/>
    </source>
</evidence>
<organism evidence="2 3">
    <name type="scientific">Actinoplanes regularis</name>
    <dbReference type="NCBI Taxonomy" id="52697"/>
    <lineage>
        <taxon>Bacteria</taxon>
        <taxon>Bacillati</taxon>
        <taxon>Actinomycetota</taxon>
        <taxon>Actinomycetes</taxon>
        <taxon>Micromonosporales</taxon>
        <taxon>Micromonosporaceae</taxon>
        <taxon>Actinoplanes</taxon>
    </lineage>
</organism>
<proteinExistence type="predicted"/>
<protein>
    <submittedName>
        <fullName evidence="2">Uncharacterized protein</fullName>
    </submittedName>
</protein>
<feature type="region of interest" description="Disordered" evidence="1">
    <location>
        <begin position="1"/>
        <end position="30"/>
    </location>
</feature>
<sequence length="30" mass="3189">MANSDDGTPVDITWFPALSTGRDVRPPSAD</sequence>
<accession>A0A239FWR5</accession>
<keyword evidence="3" id="KW-1185">Reference proteome</keyword>
<gene>
    <name evidence="2" type="ORF">SAMN06264365_11981</name>
</gene>
<evidence type="ECO:0000313" key="3">
    <source>
        <dbReference type="Proteomes" id="UP000198415"/>
    </source>
</evidence>
<evidence type="ECO:0000256" key="1">
    <source>
        <dbReference type="SAM" id="MobiDB-lite"/>
    </source>
</evidence>